<evidence type="ECO:0008006" key="4">
    <source>
        <dbReference type="Google" id="ProtNLM"/>
    </source>
</evidence>
<sequence length="77" mass="8575">MSKHFSSDKDMHAAIASLVRDGWTHQTKGRGKHPKVIAPNGRAMSYPLTPSDWRAVRNLRRDAARLAALPRGKSRQG</sequence>
<protein>
    <recommendedName>
        <fullName evidence="4">Addiction module toxin, HicA family</fullName>
    </recommendedName>
</protein>
<evidence type="ECO:0000256" key="1">
    <source>
        <dbReference type="SAM" id="MobiDB-lite"/>
    </source>
</evidence>
<dbReference type="Proteomes" id="UP000384354">
    <property type="component" value="Unassembled WGS sequence"/>
</dbReference>
<dbReference type="AlphaFoldDB" id="A0A5E4RD13"/>
<proteinExistence type="predicted"/>
<feature type="region of interest" description="Disordered" evidence="1">
    <location>
        <begin position="22"/>
        <end position="48"/>
    </location>
</feature>
<name>A0A5E4RD13_9BURK</name>
<evidence type="ECO:0000313" key="2">
    <source>
        <dbReference type="EMBL" id="VVD61190.1"/>
    </source>
</evidence>
<dbReference type="RefSeq" id="WP_131753357.1">
    <property type="nucleotide sequence ID" value="NZ_CABPSL010000001.1"/>
</dbReference>
<reference evidence="2 3" key="1">
    <citation type="submission" date="2019-08" db="EMBL/GenBank/DDBJ databases">
        <authorList>
            <person name="Peeters C."/>
        </authorList>
    </citation>
    <scope>NUCLEOTIDE SEQUENCE [LARGE SCALE GENOMIC DNA]</scope>
    <source>
        <strain evidence="2 3">LMG 31106</strain>
    </source>
</reference>
<evidence type="ECO:0000313" key="3">
    <source>
        <dbReference type="Proteomes" id="UP000384354"/>
    </source>
</evidence>
<gene>
    <name evidence="2" type="ORF">PCE31106_00105</name>
</gene>
<organism evidence="2 3">
    <name type="scientific">Pandoraea cepalis</name>
    <dbReference type="NCBI Taxonomy" id="2508294"/>
    <lineage>
        <taxon>Bacteria</taxon>
        <taxon>Pseudomonadati</taxon>
        <taxon>Pseudomonadota</taxon>
        <taxon>Betaproteobacteria</taxon>
        <taxon>Burkholderiales</taxon>
        <taxon>Burkholderiaceae</taxon>
        <taxon>Pandoraea</taxon>
    </lineage>
</organism>
<dbReference type="EMBL" id="CABPSL010000001">
    <property type="protein sequence ID" value="VVD61190.1"/>
    <property type="molecule type" value="Genomic_DNA"/>
</dbReference>
<dbReference type="OrthoDB" id="3621556at2"/>
<accession>A0A5E4RD13</accession>